<dbReference type="PANTHER" id="PTHR30346:SF28">
    <property type="entry name" value="HTH-TYPE TRANSCRIPTIONAL REGULATOR CYNR"/>
    <property type="match status" value="1"/>
</dbReference>
<dbReference type="EMBL" id="DVGC01000013">
    <property type="protein sequence ID" value="HIR04885.1"/>
    <property type="molecule type" value="Genomic_DNA"/>
</dbReference>
<dbReference type="Gene3D" id="1.10.10.10">
    <property type="entry name" value="Winged helix-like DNA-binding domain superfamily/Winged helix DNA-binding domain"/>
    <property type="match status" value="1"/>
</dbReference>
<keyword evidence="4" id="KW-0804">Transcription</keyword>
<evidence type="ECO:0000256" key="3">
    <source>
        <dbReference type="ARBA" id="ARBA00023125"/>
    </source>
</evidence>
<proteinExistence type="inferred from homology"/>
<dbReference type="GO" id="GO:0032993">
    <property type="term" value="C:protein-DNA complex"/>
    <property type="evidence" value="ECO:0007669"/>
    <property type="project" value="TreeGrafter"/>
</dbReference>
<dbReference type="InterPro" id="IPR036388">
    <property type="entry name" value="WH-like_DNA-bd_sf"/>
</dbReference>
<evidence type="ECO:0000256" key="4">
    <source>
        <dbReference type="ARBA" id="ARBA00023163"/>
    </source>
</evidence>
<dbReference type="Pfam" id="PF03466">
    <property type="entry name" value="LysR_substrate"/>
    <property type="match status" value="1"/>
</dbReference>
<dbReference type="Pfam" id="PF00126">
    <property type="entry name" value="HTH_1"/>
    <property type="match status" value="1"/>
</dbReference>
<dbReference type="InterPro" id="IPR005119">
    <property type="entry name" value="LysR_subst-bd"/>
</dbReference>
<dbReference type="PROSITE" id="PS50931">
    <property type="entry name" value="HTH_LYSR"/>
    <property type="match status" value="1"/>
</dbReference>
<dbReference type="Gene3D" id="3.40.190.10">
    <property type="entry name" value="Periplasmic binding protein-like II"/>
    <property type="match status" value="2"/>
</dbReference>
<comment type="similarity">
    <text evidence="1">Belongs to the LysR transcriptional regulatory family.</text>
</comment>
<evidence type="ECO:0000313" key="7">
    <source>
        <dbReference type="Proteomes" id="UP000824250"/>
    </source>
</evidence>
<evidence type="ECO:0000256" key="2">
    <source>
        <dbReference type="ARBA" id="ARBA00023015"/>
    </source>
</evidence>
<name>A0A9D1A4K6_9FIRM</name>
<organism evidence="6 7">
    <name type="scientific">Candidatus Copromonas faecavium</name>
    <name type="common">nom. illeg.</name>
    <dbReference type="NCBI Taxonomy" id="2840740"/>
    <lineage>
        <taxon>Bacteria</taxon>
        <taxon>Bacillati</taxon>
        <taxon>Bacillota</taxon>
        <taxon>Clostridia</taxon>
        <taxon>Lachnospirales</taxon>
        <taxon>Lachnospiraceae</taxon>
        <taxon>Candidatus Copromonas (nom. illeg.)</taxon>
    </lineage>
</organism>
<dbReference type="PRINTS" id="PR00039">
    <property type="entry name" value="HTHLYSR"/>
</dbReference>
<protein>
    <submittedName>
        <fullName evidence="6">LysR family transcriptional regulator</fullName>
    </submittedName>
</protein>
<reference evidence="6" key="2">
    <citation type="journal article" date="2021" name="PeerJ">
        <title>Extensive microbial diversity within the chicken gut microbiome revealed by metagenomics and culture.</title>
        <authorList>
            <person name="Gilroy R."/>
            <person name="Ravi A."/>
            <person name="Getino M."/>
            <person name="Pursley I."/>
            <person name="Horton D.L."/>
            <person name="Alikhan N.F."/>
            <person name="Baker D."/>
            <person name="Gharbi K."/>
            <person name="Hall N."/>
            <person name="Watson M."/>
            <person name="Adriaenssens E.M."/>
            <person name="Foster-Nyarko E."/>
            <person name="Jarju S."/>
            <person name="Secka A."/>
            <person name="Antonio M."/>
            <person name="Oren A."/>
            <person name="Chaudhuri R.R."/>
            <person name="La Ragione R."/>
            <person name="Hildebrand F."/>
            <person name="Pallen M.J."/>
        </authorList>
    </citation>
    <scope>NUCLEOTIDE SEQUENCE</scope>
    <source>
        <strain evidence="6">CHK180-2868</strain>
    </source>
</reference>
<sequence>MTLLQLTYFVELCRTKNFTRAAKNQNVTQPTVSNAVRDLELEFGLKLLERDNRHLALTPAGEELLDMALQLLSYADEIRLVMQDRAEEKKRLLMGIPNMTHAAGFTDFFRLLHGTYPDMEIQTVHDITANLLPELYAGRLHLLLVPYQPTDGRCRYLAWKKTRFLFCVSSDHPLASRASVRIADICHEPLISYFGDIYLKNYDLRRRYLELGTEMNVVYRCGQINTMQDLIRSGEGCGYVIESTYIGEGLVGIPFEEELPVTLWLVWTKESERHTVVKKTLRAVREYLGAGEEP</sequence>
<feature type="domain" description="HTH lysR-type" evidence="5">
    <location>
        <begin position="1"/>
        <end position="58"/>
    </location>
</feature>
<reference evidence="6" key="1">
    <citation type="submission" date="2020-10" db="EMBL/GenBank/DDBJ databases">
        <authorList>
            <person name="Gilroy R."/>
        </authorList>
    </citation>
    <scope>NUCLEOTIDE SEQUENCE</scope>
    <source>
        <strain evidence="6">CHK180-2868</strain>
    </source>
</reference>
<dbReference type="AlphaFoldDB" id="A0A9D1A4K6"/>
<evidence type="ECO:0000256" key="1">
    <source>
        <dbReference type="ARBA" id="ARBA00009437"/>
    </source>
</evidence>
<accession>A0A9D1A4K6</accession>
<dbReference type="Proteomes" id="UP000824250">
    <property type="component" value="Unassembled WGS sequence"/>
</dbReference>
<dbReference type="SUPFAM" id="SSF46785">
    <property type="entry name" value="Winged helix' DNA-binding domain"/>
    <property type="match status" value="1"/>
</dbReference>
<dbReference type="SUPFAM" id="SSF53850">
    <property type="entry name" value="Periplasmic binding protein-like II"/>
    <property type="match status" value="1"/>
</dbReference>
<dbReference type="InterPro" id="IPR000847">
    <property type="entry name" value="LysR_HTH_N"/>
</dbReference>
<dbReference type="InterPro" id="IPR036390">
    <property type="entry name" value="WH_DNA-bd_sf"/>
</dbReference>
<comment type="caution">
    <text evidence="6">The sequence shown here is derived from an EMBL/GenBank/DDBJ whole genome shotgun (WGS) entry which is preliminary data.</text>
</comment>
<keyword evidence="3" id="KW-0238">DNA-binding</keyword>
<evidence type="ECO:0000259" key="5">
    <source>
        <dbReference type="PROSITE" id="PS50931"/>
    </source>
</evidence>
<dbReference type="GO" id="GO:0003677">
    <property type="term" value="F:DNA binding"/>
    <property type="evidence" value="ECO:0007669"/>
    <property type="project" value="UniProtKB-KW"/>
</dbReference>
<gene>
    <name evidence="6" type="ORF">IAB28_02840</name>
</gene>
<dbReference type="PANTHER" id="PTHR30346">
    <property type="entry name" value="TRANSCRIPTIONAL DUAL REGULATOR HCAR-RELATED"/>
    <property type="match status" value="1"/>
</dbReference>
<evidence type="ECO:0000313" key="6">
    <source>
        <dbReference type="EMBL" id="HIR04885.1"/>
    </source>
</evidence>
<dbReference type="FunFam" id="1.10.10.10:FF:000001">
    <property type="entry name" value="LysR family transcriptional regulator"/>
    <property type="match status" value="1"/>
</dbReference>
<dbReference type="CDD" id="cd05466">
    <property type="entry name" value="PBP2_LTTR_substrate"/>
    <property type="match status" value="1"/>
</dbReference>
<dbReference type="GO" id="GO:0003700">
    <property type="term" value="F:DNA-binding transcription factor activity"/>
    <property type="evidence" value="ECO:0007669"/>
    <property type="project" value="InterPro"/>
</dbReference>
<keyword evidence="2" id="KW-0805">Transcription regulation</keyword>